<accession>A0A8J7C189</accession>
<dbReference type="AlphaFoldDB" id="A0A8J7C189"/>
<proteinExistence type="predicted"/>
<comment type="caution">
    <text evidence="2">The sequence shown here is derived from an EMBL/GenBank/DDBJ whole genome shotgun (WGS) entry which is preliminary data.</text>
</comment>
<protein>
    <submittedName>
        <fullName evidence="2">ChaN family lipoprotein</fullName>
    </submittedName>
</protein>
<evidence type="ECO:0000313" key="2">
    <source>
        <dbReference type="EMBL" id="MBD3866810.1"/>
    </source>
</evidence>
<gene>
    <name evidence="2" type="ORF">IFK94_01690</name>
</gene>
<organism evidence="2 3">
    <name type="scientific">Candidatus Polarisedimenticola svalbardensis</name>
    <dbReference type="NCBI Taxonomy" id="2886004"/>
    <lineage>
        <taxon>Bacteria</taxon>
        <taxon>Pseudomonadati</taxon>
        <taxon>Acidobacteriota</taxon>
        <taxon>Candidatus Polarisedimenticolia</taxon>
        <taxon>Candidatus Polarisedimenticolales</taxon>
        <taxon>Candidatus Polarisedimenticolaceae</taxon>
        <taxon>Candidatus Polarisedimenticola</taxon>
    </lineage>
</organism>
<evidence type="ECO:0000313" key="3">
    <source>
        <dbReference type="Proteomes" id="UP000648239"/>
    </source>
</evidence>
<name>A0A8J7C189_9BACT</name>
<dbReference type="InterPro" id="IPR007314">
    <property type="entry name" value="Cofac_haem-bd_dom"/>
</dbReference>
<dbReference type="Gene3D" id="3.40.50.11550">
    <property type="match status" value="1"/>
</dbReference>
<dbReference type="Pfam" id="PF04187">
    <property type="entry name" value="Cofac_haem_bdg"/>
    <property type="match status" value="1"/>
</dbReference>
<feature type="domain" description="Haem-binding uptake Tiki superfamily ChaN" evidence="1">
    <location>
        <begin position="60"/>
        <end position="163"/>
    </location>
</feature>
<dbReference type="SUPFAM" id="SSF159501">
    <property type="entry name" value="EreA/ChaN-like"/>
    <property type="match status" value="1"/>
</dbReference>
<dbReference type="EMBL" id="JACXWD010000003">
    <property type="protein sequence ID" value="MBD3866810.1"/>
    <property type="molecule type" value="Genomic_DNA"/>
</dbReference>
<evidence type="ECO:0000259" key="1">
    <source>
        <dbReference type="Pfam" id="PF04187"/>
    </source>
</evidence>
<sequence>MPGNEQDPARTVHKRRREAAEGLRQEILGGDGWLQHPYFNALERNLAAKPSPVELGKIFHEAGQAGIVYLGEFHALRSCQEFAAELLERMAQGTRRVALGVEFVYTRQQHILNQRQAGHLDDEQFLRRIHYREEWGYPWQGYAALLDRARALKVPVFALDVSPRGGYEGLQTRDEHAARRIAAMTADDPHADILVLFGESHLARSHLPAAVNRRLRRSGTSRTAITIFQDPDTPYWRLVGGEESPPAAASLGRDTWAVFHETPLAKYEAYRQVLERWREDAPQEEEVDLTPAVRHLIMVLLDWLEIRPARHRLVHRSGWAETLEDAFPEVYSGPDARDLLAPILKEHGRTAEDVEDGVRLYRERGALYDHRSNTLFLERYFPGRAAGEGARFLRAALTGRLFQPPEVCTDPAFRAYGAAYNEALAHLGTRLVDPSSSSLRPGAGGRDAPSREWMAAHVRLEGGKRLQPTDEVLEPLRQSRELSRRLARDLGRRLGEQIYQKVRAGEIESRKLRELFRRPFQAAQAPGRILRLLRATRG</sequence>
<keyword evidence="2" id="KW-0449">Lipoprotein</keyword>
<dbReference type="Proteomes" id="UP000648239">
    <property type="component" value="Unassembled WGS sequence"/>
</dbReference>
<reference evidence="2 3" key="1">
    <citation type="submission" date="2020-08" db="EMBL/GenBank/DDBJ databases">
        <title>Acidobacteriota in marine sediments use diverse sulfur dissimilation pathways.</title>
        <authorList>
            <person name="Wasmund K."/>
        </authorList>
    </citation>
    <scope>NUCLEOTIDE SEQUENCE [LARGE SCALE GENOMIC DNA]</scope>
    <source>
        <strain evidence="2">MAG AM4</strain>
    </source>
</reference>